<dbReference type="KEGG" id="fhl:OE105_05370"/>
<organism evidence="1 2">
    <name type="scientific">Fervidibacillus halotolerans</name>
    <dbReference type="NCBI Taxonomy" id="2980027"/>
    <lineage>
        <taxon>Bacteria</taxon>
        <taxon>Bacillati</taxon>
        <taxon>Bacillota</taxon>
        <taxon>Bacilli</taxon>
        <taxon>Bacillales</taxon>
        <taxon>Bacillaceae</taxon>
        <taxon>Fervidibacillus</taxon>
    </lineage>
</organism>
<dbReference type="GO" id="GO:0006808">
    <property type="term" value="P:regulation of nitrogen utilization"/>
    <property type="evidence" value="ECO:0007669"/>
    <property type="project" value="InterPro"/>
</dbReference>
<keyword evidence="2" id="KW-1185">Reference proteome</keyword>
<sequence length="241" mass="27063">MEKIVGQKLIVTIVKKEKAKKIIEATKRAGARGGTTLYGEGFRRGDKDYFFGIPIIREREIIFTIVDEKIYERVLDCIIHTGCLNRPKQGISFVIDVDHVIGMHPTENGNRDHFKDSRGKERMVDNRSIEYDLIITIVNKGDSEKVIESSKRAGAEGGTIISGRGTGIHEKAKLFNILIEPEKEVVLTLINKEKTTEVLKAIEKETQLHKPGKGIAFVLNVERAVGINHPLRATINEHSEK</sequence>
<protein>
    <submittedName>
        <fullName evidence="1">P-II family nitrogen regulator</fullName>
    </submittedName>
</protein>
<dbReference type="GO" id="GO:0030234">
    <property type="term" value="F:enzyme regulator activity"/>
    <property type="evidence" value="ECO:0007669"/>
    <property type="project" value="InterPro"/>
</dbReference>
<name>A0A9E8M121_9BACI</name>
<evidence type="ECO:0000313" key="1">
    <source>
        <dbReference type="EMBL" id="WAA13538.1"/>
    </source>
</evidence>
<dbReference type="PROSITE" id="PS51343">
    <property type="entry name" value="PII_GLNB_DOM"/>
    <property type="match status" value="2"/>
</dbReference>
<evidence type="ECO:0000313" key="2">
    <source>
        <dbReference type="Proteomes" id="UP001164726"/>
    </source>
</evidence>
<accession>A0A9E8M121</accession>
<dbReference type="Gene3D" id="3.30.70.120">
    <property type="match status" value="2"/>
</dbReference>
<dbReference type="InterPro" id="IPR011322">
    <property type="entry name" value="N-reg_PII-like_a/b"/>
</dbReference>
<dbReference type="AlphaFoldDB" id="A0A9E8M121"/>
<dbReference type="Pfam" id="PF00543">
    <property type="entry name" value="P-II"/>
    <property type="match status" value="2"/>
</dbReference>
<dbReference type="SUPFAM" id="SSF54913">
    <property type="entry name" value="GlnB-like"/>
    <property type="match status" value="2"/>
</dbReference>
<dbReference type="RefSeq" id="WP_275421711.1">
    <property type="nucleotide sequence ID" value="NZ_CP106877.1"/>
</dbReference>
<proteinExistence type="predicted"/>
<dbReference type="Proteomes" id="UP001164726">
    <property type="component" value="Chromosome"/>
</dbReference>
<dbReference type="SMART" id="SM00938">
    <property type="entry name" value="P-II"/>
    <property type="match status" value="1"/>
</dbReference>
<dbReference type="EMBL" id="CP106877">
    <property type="protein sequence ID" value="WAA13538.1"/>
    <property type="molecule type" value="Genomic_DNA"/>
</dbReference>
<reference evidence="1" key="1">
    <citation type="submission" date="2022-09" db="EMBL/GenBank/DDBJ databases">
        <title>Complete Genomes of Fervidibacillus albus and Fervidibacillus halotolerans isolated from tidal flat sediments.</title>
        <authorList>
            <person name="Kwon K.K."/>
            <person name="Yang S.-H."/>
            <person name="Park M.J."/>
            <person name="Oh H.-M."/>
        </authorList>
    </citation>
    <scope>NUCLEOTIDE SEQUENCE</scope>
    <source>
        <strain evidence="1">MEBiC13594</strain>
    </source>
</reference>
<dbReference type="InterPro" id="IPR002187">
    <property type="entry name" value="N-reg_PII"/>
</dbReference>
<dbReference type="InterPro" id="IPR015867">
    <property type="entry name" value="N-reg_PII/ATP_PRibTrfase_C"/>
</dbReference>
<gene>
    <name evidence="1" type="ORF">OE105_05370</name>
</gene>